<proteinExistence type="predicted"/>
<keyword evidence="1" id="KW-0812">Transmembrane</keyword>
<dbReference type="InterPro" id="IPR037660">
    <property type="entry name" value="CCDC51"/>
</dbReference>
<dbReference type="PANTHER" id="PTHR28624:SF1">
    <property type="entry name" value="MITOCHONDRIAL POTASSIUM CHANNEL"/>
    <property type="match status" value="1"/>
</dbReference>
<sequence>MSLWKGKFALPRRVLDEIRKKTQVGLSLPKKLASGPDLSRTYILYDRLTGLDQVRTAHEEVSQAEKRFIQCQTDRRQCQLEVFRLEEARSRLNTQLDGVSRSDDNFLTLVTELHEVSRQHKQARSKLQVSEADEQTAFEAFSGALRRSQAEERVQANRMRQWSIGLSVLAGLVGFGATWIRYHQLSRLTEPVSMDSDLAKEVTIIVSTLIRNFAYSFMLVIWNIFTIDMASTFFWGQSRTVHRGEQFVSTD</sequence>
<evidence type="ECO:0000256" key="1">
    <source>
        <dbReference type="SAM" id="Phobius"/>
    </source>
</evidence>
<accession>A0A8E0RSM8</accession>
<gene>
    <name evidence="2" type="ORF">FBUS_10721</name>
</gene>
<dbReference type="OrthoDB" id="6243211at2759"/>
<dbReference type="InterPro" id="IPR008839">
    <property type="entry name" value="MDM33_fungi"/>
</dbReference>
<feature type="transmembrane region" description="Helical" evidence="1">
    <location>
        <begin position="202"/>
        <end position="225"/>
    </location>
</feature>
<keyword evidence="1" id="KW-1133">Transmembrane helix</keyword>
<evidence type="ECO:0000313" key="3">
    <source>
        <dbReference type="Proteomes" id="UP000728185"/>
    </source>
</evidence>
<organism evidence="2 3">
    <name type="scientific">Fasciolopsis buskii</name>
    <dbReference type="NCBI Taxonomy" id="27845"/>
    <lineage>
        <taxon>Eukaryota</taxon>
        <taxon>Metazoa</taxon>
        <taxon>Spiralia</taxon>
        <taxon>Lophotrochozoa</taxon>
        <taxon>Platyhelminthes</taxon>
        <taxon>Trematoda</taxon>
        <taxon>Digenea</taxon>
        <taxon>Plagiorchiida</taxon>
        <taxon>Echinostomata</taxon>
        <taxon>Echinostomatoidea</taxon>
        <taxon>Fasciolidae</taxon>
        <taxon>Fasciolopsis</taxon>
    </lineage>
</organism>
<keyword evidence="1" id="KW-0472">Membrane</keyword>
<keyword evidence="3" id="KW-1185">Reference proteome</keyword>
<dbReference type="PANTHER" id="PTHR28624">
    <property type="entry name" value="COILED-COIL DOMAIN-CONTAINING PROTEIN 51"/>
    <property type="match status" value="1"/>
</dbReference>
<dbReference type="AlphaFoldDB" id="A0A8E0RSM8"/>
<name>A0A8E0RSM8_9TREM</name>
<dbReference type="Pfam" id="PF05546">
    <property type="entry name" value="She9_MDM33"/>
    <property type="match status" value="1"/>
</dbReference>
<dbReference type="EMBL" id="LUCM01007524">
    <property type="protein sequence ID" value="KAA0189795.1"/>
    <property type="molecule type" value="Genomic_DNA"/>
</dbReference>
<comment type="caution">
    <text evidence="2">The sequence shown here is derived from an EMBL/GenBank/DDBJ whole genome shotgun (WGS) entry which is preliminary data.</text>
</comment>
<reference evidence="2" key="1">
    <citation type="submission" date="2019-05" db="EMBL/GenBank/DDBJ databases">
        <title>Annotation for the trematode Fasciolopsis buski.</title>
        <authorList>
            <person name="Choi Y.-J."/>
        </authorList>
    </citation>
    <scope>NUCLEOTIDE SEQUENCE</scope>
    <source>
        <strain evidence="2">HT</strain>
        <tissue evidence="2">Whole worm</tissue>
    </source>
</reference>
<protein>
    <submittedName>
        <fullName evidence="2">Coiled-coil domain-containing protein 51</fullName>
    </submittedName>
</protein>
<evidence type="ECO:0000313" key="2">
    <source>
        <dbReference type="EMBL" id="KAA0189795.1"/>
    </source>
</evidence>
<dbReference type="Proteomes" id="UP000728185">
    <property type="component" value="Unassembled WGS sequence"/>
</dbReference>
<feature type="transmembrane region" description="Helical" evidence="1">
    <location>
        <begin position="162"/>
        <end position="182"/>
    </location>
</feature>